<accession>A0A2G8RWX2</accession>
<dbReference type="Proteomes" id="UP000230002">
    <property type="component" value="Unassembled WGS sequence"/>
</dbReference>
<keyword evidence="2" id="KW-1185">Reference proteome</keyword>
<dbReference type="AlphaFoldDB" id="A0A2G8RWX2"/>
<dbReference type="EMBL" id="AYKW01000045">
    <property type="protein sequence ID" value="PIL26013.1"/>
    <property type="molecule type" value="Genomic_DNA"/>
</dbReference>
<proteinExistence type="predicted"/>
<organism evidence="1 2">
    <name type="scientific">Ganoderma sinense ZZ0214-1</name>
    <dbReference type="NCBI Taxonomy" id="1077348"/>
    <lineage>
        <taxon>Eukaryota</taxon>
        <taxon>Fungi</taxon>
        <taxon>Dikarya</taxon>
        <taxon>Basidiomycota</taxon>
        <taxon>Agaricomycotina</taxon>
        <taxon>Agaricomycetes</taxon>
        <taxon>Polyporales</taxon>
        <taxon>Polyporaceae</taxon>
        <taxon>Ganoderma</taxon>
    </lineage>
</organism>
<protein>
    <submittedName>
        <fullName evidence="1">Uncharacterized protein</fullName>
    </submittedName>
</protein>
<sequence>MHKSKLAEQRAELLELRGGVVGGDHPSHESPAAFQPPLFLRPQPTLADLLKSSMWVKSGVADPSVETHPHSSWYLWFRSTDPSTNDENSCRLILEPVEPPEWPDNPRRIPFSLPLYVFPLMGKLARSEDERLAREAQRLVDSGMKIKPPPPLADSMPSLGLWEGVDIVTVLQAHNLRHCAITDRDSSAAAAYRQLHTRFSDRTLLRSEGMEYLMKTFSREARYLPQA</sequence>
<gene>
    <name evidence="1" type="ORF">GSI_11767</name>
</gene>
<comment type="caution">
    <text evidence="1">The sequence shown here is derived from an EMBL/GenBank/DDBJ whole genome shotgun (WGS) entry which is preliminary data.</text>
</comment>
<evidence type="ECO:0000313" key="1">
    <source>
        <dbReference type="EMBL" id="PIL26013.1"/>
    </source>
</evidence>
<dbReference type="OrthoDB" id="2757717at2759"/>
<name>A0A2G8RWX2_9APHY</name>
<evidence type="ECO:0000313" key="2">
    <source>
        <dbReference type="Proteomes" id="UP000230002"/>
    </source>
</evidence>
<reference evidence="1 2" key="1">
    <citation type="journal article" date="2015" name="Sci. Rep.">
        <title>Chromosome-level genome map provides insights into diverse defense mechanisms in the medicinal fungus Ganoderma sinense.</title>
        <authorList>
            <person name="Zhu Y."/>
            <person name="Xu J."/>
            <person name="Sun C."/>
            <person name="Zhou S."/>
            <person name="Xu H."/>
            <person name="Nelson D.R."/>
            <person name="Qian J."/>
            <person name="Song J."/>
            <person name="Luo H."/>
            <person name="Xiang L."/>
            <person name="Li Y."/>
            <person name="Xu Z."/>
            <person name="Ji A."/>
            <person name="Wang L."/>
            <person name="Lu S."/>
            <person name="Hayward A."/>
            <person name="Sun W."/>
            <person name="Li X."/>
            <person name="Schwartz D.C."/>
            <person name="Wang Y."/>
            <person name="Chen S."/>
        </authorList>
    </citation>
    <scope>NUCLEOTIDE SEQUENCE [LARGE SCALE GENOMIC DNA]</scope>
    <source>
        <strain evidence="1 2">ZZ0214-1</strain>
    </source>
</reference>